<comment type="subcellular location">
    <subcellularLocation>
        <location evidence="1">Mitochondrion</location>
    </subcellularLocation>
</comment>
<keyword evidence="6" id="KW-0687">Ribonucleoprotein</keyword>
<keyword evidence="5" id="KW-0496">Mitochondrion</keyword>
<comment type="similarity">
    <text evidence="2">Belongs to the mitochondrion-specific ribosomal protein mS29 family.</text>
</comment>
<evidence type="ECO:0000256" key="5">
    <source>
        <dbReference type="ARBA" id="ARBA00023128"/>
    </source>
</evidence>
<gene>
    <name evidence="8" type="ORF">Agub_g1788</name>
</gene>
<evidence type="ECO:0000256" key="2">
    <source>
        <dbReference type="ARBA" id="ARBA00009863"/>
    </source>
</evidence>
<keyword evidence="4" id="KW-0689">Ribosomal protein</keyword>
<evidence type="ECO:0000256" key="3">
    <source>
        <dbReference type="ARBA" id="ARBA00022946"/>
    </source>
</evidence>
<accession>A0AAD3DH57</accession>
<feature type="non-terminal residue" evidence="8">
    <location>
        <position position="448"/>
    </location>
</feature>
<sequence>LLFPQTLPRMSHSPCMLRGARALFRCARFESRAPTSGWAGYANAAVDETSASQPSTSGQGLFLPSNQLTAASVGGYYALEPRLLPEASRAYAGAFYAPRDAGHERRGGCKALQHEVEATGTHAVMYRPVMHTLYNAVGERSHQRLLLTGPAGAGKSIALAGLVEWARQQGWIVMYVPSCSALVRGGYFSPRGDTGTWDTLTSAQQLLKGMLDAHGPQLKSLPVLAPAQQPAAAEGTAADAEVGGAEWAAAAAARGKTLYDVVTGGLTEDDNAQLAVDSALAVVQQLVASSGEQPGGSGSLAPPVQVLFALDDYNCLYGSSDYGVQPPSAVPIKARRRVLQAQELNLARGMRLLEAKSLGGAAVVAATTTAMPLPAPKQLPPQQQQSLTELLVPGFSEVETRNALAHYHATRHATELATSRQARELFALTQGNARELRISASTLGLRLA</sequence>
<protein>
    <recommendedName>
        <fullName evidence="7">Small ribosomal subunit protein mS29</fullName>
    </recommendedName>
</protein>
<dbReference type="PANTHER" id="PTHR12810:SF0">
    <property type="entry name" value="SMALL RIBOSOMAL SUBUNIT PROTEIN MS29"/>
    <property type="match status" value="1"/>
</dbReference>
<dbReference type="AlphaFoldDB" id="A0AAD3DH57"/>
<evidence type="ECO:0000256" key="4">
    <source>
        <dbReference type="ARBA" id="ARBA00022980"/>
    </source>
</evidence>
<dbReference type="EMBL" id="BMAR01000001">
    <property type="protein sequence ID" value="GFR41139.1"/>
    <property type="molecule type" value="Genomic_DNA"/>
</dbReference>
<dbReference type="GO" id="GO:0005763">
    <property type="term" value="C:mitochondrial small ribosomal subunit"/>
    <property type="evidence" value="ECO:0007669"/>
    <property type="project" value="TreeGrafter"/>
</dbReference>
<keyword evidence="9" id="KW-1185">Reference proteome</keyword>
<evidence type="ECO:0000313" key="9">
    <source>
        <dbReference type="Proteomes" id="UP001054857"/>
    </source>
</evidence>
<comment type="caution">
    <text evidence="8">The sequence shown here is derived from an EMBL/GenBank/DDBJ whole genome shotgun (WGS) entry which is preliminary data.</text>
</comment>
<dbReference type="SUPFAM" id="SSF52540">
    <property type="entry name" value="P-loop containing nucleoside triphosphate hydrolases"/>
    <property type="match status" value="1"/>
</dbReference>
<dbReference type="PANTHER" id="PTHR12810">
    <property type="entry name" value="MITOCHONDRIAL 28S RIBOSOMAL PROTEIN S29"/>
    <property type="match status" value="1"/>
</dbReference>
<keyword evidence="3" id="KW-0809">Transit peptide</keyword>
<dbReference type="Proteomes" id="UP001054857">
    <property type="component" value="Unassembled WGS sequence"/>
</dbReference>
<name>A0AAD3DH57_9CHLO</name>
<proteinExistence type="inferred from homology"/>
<evidence type="ECO:0000313" key="8">
    <source>
        <dbReference type="EMBL" id="GFR41139.1"/>
    </source>
</evidence>
<dbReference type="GO" id="GO:0003735">
    <property type="term" value="F:structural constituent of ribosome"/>
    <property type="evidence" value="ECO:0007669"/>
    <property type="project" value="TreeGrafter"/>
</dbReference>
<dbReference type="InterPro" id="IPR027417">
    <property type="entry name" value="P-loop_NTPase"/>
</dbReference>
<dbReference type="Pfam" id="PF10236">
    <property type="entry name" value="DAP3"/>
    <property type="match status" value="1"/>
</dbReference>
<evidence type="ECO:0000256" key="6">
    <source>
        <dbReference type="ARBA" id="ARBA00023274"/>
    </source>
</evidence>
<organism evidence="8 9">
    <name type="scientific">Astrephomene gubernaculifera</name>
    <dbReference type="NCBI Taxonomy" id="47775"/>
    <lineage>
        <taxon>Eukaryota</taxon>
        <taxon>Viridiplantae</taxon>
        <taxon>Chlorophyta</taxon>
        <taxon>core chlorophytes</taxon>
        <taxon>Chlorophyceae</taxon>
        <taxon>CS clade</taxon>
        <taxon>Chlamydomonadales</taxon>
        <taxon>Astrephomenaceae</taxon>
        <taxon>Astrephomene</taxon>
    </lineage>
</organism>
<reference evidence="8 9" key="1">
    <citation type="journal article" date="2021" name="Sci. Rep.">
        <title>Genome sequencing of the multicellular alga Astrephomene provides insights into convergent evolution of germ-soma differentiation.</title>
        <authorList>
            <person name="Yamashita S."/>
            <person name="Yamamoto K."/>
            <person name="Matsuzaki R."/>
            <person name="Suzuki S."/>
            <person name="Yamaguchi H."/>
            <person name="Hirooka S."/>
            <person name="Minakuchi Y."/>
            <person name="Miyagishima S."/>
            <person name="Kawachi M."/>
            <person name="Toyoda A."/>
            <person name="Nozaki H."/>
        </authorList>
    </citation>
    <scope>NUCLEOTIDE SEQUENCE [LARGE SCALE GENOMIC DNA]</scope>
    <source>
        <strain evidence="8 9">NIES-4017</strain>
    </source>
</reference>
<evidence type="ECO:0000256" key="7">
    <source>
        <dbReference type="ARBA" id="ARBA00035140"/>
    </source>
</evidence>
<evidence type="ECO:0000256" key="1">
    <source>
        <dbReference type="ARBA" id="ARBA00004173"/>
    </source>
</evidence>
<dbReference type="InterPro" id="IPR019368">
    <property type="entry name" value="Ribosomal_mS29"/>
</dbReference>